<feature type="domain" description="DUF2921" evidence="1">
    <location>
        <begin position="43"/>
        <end position="206"/>
    </location>
</feature>
<dbReference type="PANTHER" id="PTHR33389">
    <property type="entry name" value="FAMILY PROTEIN, PUTATIVE (DUF2921)-RELATED"/>
    <property type="match status" value="1"/>
</dbReference>
<comment type="caution">
    <text evidence="2">The sequence shown here is derived from an EMBL/GenBank/DDBJ whole genome shotgun (WGS) entry which is preliminary data.</text>
</comment>
<evidence type="ECO:0000313" key="3">
    <source>
        <dbReference type="Proteomes" id="UP000796880"/>
    </source>
</evidence>
<name>A0A8K0DPT9_9ROSA</name>
<keyword evidence="3" id="KW-1185">Reference proteome</keyword>
<evidence type="ECO:0000313" key="2">
    <source>
        <dbReference type="EMBL" id="KAF3434421.1"/>
    </source>
</evidence>
<sequence length="636" mass="70856">MNTAVTPSKRCYTMPNWPLLIFFVFTTFSVNFVSSSSAYQISYADHCASIIPESTPIGNRFSISPLYQLHHGHFYVGGGNDALSRKSLNRSPNSVSFETRNVYATDAEDVFKVESTLTLHRGSTADGYPYSMLGLHGFWSVSSGKICMVETGFNNIWEDIATLLLDLPVVFKLNNLKNTTSLTSLVTGTLECMTSSDEPDYFEPISLFMFPKMNYYTLASDEVLENNSSLESDANSPGLSLESFMENTFCSIVPMQVTNFNLKYASHCSTSAKNCNPLGSVNDFLPSVMVFDDIECSGDEQRLRVLIQFLDRGETLSNYSWLFNPNTTLVGEGLWDAKTNQLNIIACPFLDAADSLAEAHVGDCSTRLSLKFPAMWTIRINSNTIVGQIWSNKTKGEFGYFDKVRLESSQPFLLNDSADFKYKYTKLDKARTSCPRKKSAKHKGYTYLNVFSEQEMMFHDMSVQTSAKTKLARAYSHPLFIGDDHFKLIRMELQQLSRNSSSTKAGTIDTISYTILMSLLPHVKLDSEVSMFLNASALEISAEGIYDDATGSLCMVGCRSFGLGSKFLMDDDFVDCEILINIQISPRNSTNGSSKIEGSIESTRKKSDPLHFDRLELSSSTSDMPLCSCDMSYSAC</sequence>
<dbReference type="InterPro" id="IPR057425">
    <property type="entry name" value="DUF2921_N"/>
</dbReference>
<feature type="domain" description="DUF2921" evidence="1">
    <location>
        <begin position="432"/>
        <end position="615"/>
    </location>
</feature>
<evidence type="ECO:0000259" key="1">
    <source>
        <dbReference type="Pfam" id="PF25333"/>
    </source>
</evidence>
<dbReference type="EMBL" id="VOIH02000011">
    <property type="protein sequence ID" value="KAF3434421.1"/>
    <property type="molecule type" value="Genomic_DNA"/>
</dbReference>
<proteinExistence type="predicted"/>
<feature type="domain" description="DUF2921" evidence="1">
    <location>
        <begin position="243"/>
        <end position="404"/>
    </location>
</feature>
<dbReference type="OrthoDB" id="1153602at2759"/>
<dbReference type="Pfam" id="PF25333">
    <property type="entry name" value="DUF2921_N"/>
    <property type="match status" value="3"/>
</dbReference>
<organism evidence="2 3">
    <name type="scientific">Rhamnella rubrinervis</name>
    <dbReference type="NCBI Taxonomy" id="2594499"/>
    <lineage>
        <taxon>Eukaryota</taxon>
        <taxon>Viridiplantae</taxon>
        <taxon>Streptophyta</taxon>
        <taxon>Embryophyta</taxon>
        <taxon>Tracheophyta</taxon>
        <taxon>Spermatophyta</taxon>
        <taxon>Magnoliopsida</taxon>
        <taxon>eudicotyledons</taxon>
        <taxon>Gunneridae</taxon>
        <taxon>Pentapetalae</taxon>
        <taxon>rosids</taxon>
        <taxon>fabids</taxon>
        <taxon>Rosales</taxon>
        <taxon>Rhamnaceae</taxon>
        <taxon>rhamnoid group</taxon>
        <taxon>Rhamneae</taxon>
        <taxon>Rhamnella</taxon>
    </lineage>
</organism>
<reference evidence="2" key="1">
    <citation type="submission" date="2020-03" db="EMBL/GenBank/DDBJ databases">
        <title>A high-quality chromosome-level genome assembly of a woody plant with both climbing and erect habits, Rhamnella rubrinervis.</title>
        <authorList>
            <person name="Lu Z."/>
            <person name="Yang Y."/>
            <person name="Zhu X."/>
            <person name="Sun Y."/>
        </authorList>
    </citation>
    <scope>NUCLEOTIDE SEQUENCE</scope>
    <source>
        <strain evidence="2">BYM</strain>
        <tissue evidence="2">Leaf</tissue>
    </source>
</reference>
<gene>
    <name evidence="2" type="ORF">FNV43_RR25524</name>
</gene>
<dbReference type="AlphaFoldDB" id="A0A8K0DPT9"/>
<protein>
    <recommendedName>
        <fullName evidence="1">DUF2921 domain-containing protein</fullName>
    </recommendedName>
</protein>
<dbReference type="Proteomes" id="UP000796880">
    <property type="component" value="Unassembled WGS sequence"/>
</dbReference>
<dbReference type="PANTHER" id="PTHR33389:SF18">
    <property type="entry name" value="OS01G0677900 PROTEIN"/>
    <property type="match status" value="1"/>
</dbReference>
<accession>A0A8K0DPT9</accession>